<keyword evidence="3" id="KW-1185">Reference proteome</keyword>
<feature type="non-terminal residue" evidence="2">
    <location>
        <position position="1"/>
    </location>
</feature>
<evidence type="ECO:0000259" key="1">
    <source>
        <dbReference type="Pfam" id="PF00134"/>
    </source>
</evidence>
<organism evidence="2 3">
    <name type="scientific">Taxus chinensis</name>
    <name type="common">Chinese yew</name>
    <name type="synonym">Taxus wallichiana var. chinensis</name>
    <dbReference type="NCBI Taxonomy" id="29808"/>
    <lineage>
        <taxon>Eukaryota</taxon>
        <taxon>Viridiplantae</taxon>
        <taxon>Streptophyta</taxon>
        <taxon>Embryophyta</taxon>
        <taxon>Tracheophyta</taxon>
        <taxon>Spermatophyta</taxon>
        <taxon>Pinopsida</taxon>
        <taxon>Pinidae</taxon>
        <taxon>Conifers II</taxon>
        <taxon>Cupressales</taxon>
        <taxon>Taxaceae</taxon>
        <taxon>Taxus</taxon>
    </lineage>
</organism>
<evidence type="ECO:0000313" key="3">
    <source>
        <dbReference type="Proteomes" id="UP000824469"/>
    </source>
</evidence>
<proteinExistence type="predicted"/>
<feature type="domain" description="Cyclin N-terminal" evidence="1">
    <location>
        <begin position="4"/>
        <end position="104"/>
    </location>
</feature>
<feature type="non-terminal residue" evidence="2">
    <location>
        <position position="213"/>
    </location>
</feature>
<dbReference type="Pfam" id="PF00134">
    <property type="entry name" value="Cyclin_N"/>
    <property type="match status" value="1"/>
</dbReference>
<dbReference type="Proteomes" id="UP000824469">
    <property type="component" value="Unassembled WGS sequence"/>
</dbReference>
<comment type="caution">
    <text evidence="2">The sequence shown here is derived from an EMBL/GenBank/DDBJ whole genome shotgun (WGS) entry which is preliminary data.</text>
</comment>
<gene>
    <name evidence="2" type="ORF">KI387_031425</name>
</gene>
<protein>
    <recommendedName>
        <fullName evidence="1">Cyclin N-terminal domain-containing protein</fullName>
    </recommendedName>
</protein>
<accession>A0AA38CJ81</accession>
<name>A0AA38CJ81_TAXCH</name>
<reference evidence="2 3" key="1">
    <citation type="journal article" date="2021" name="Nat. Plants">
        <title>The Taxus genome provides insights into paclitaxel biosynthesis.</title>
        <authorList>
            <person name="Xiong X."/>
            <person name="Gou J."/>
            <person name="Liao Q."/>
            <person name="Li Y."/>
            <person name="Zhou Q."/>
            <person name="Bi G."/>
            <person name="Li C."/>
            <person name="Du R."/>
            <person name="Wang X."/>
            <person name="Sun T."/>
            <person name="Guo L."/>
            <person name="Liang H."/>
            <person name="Lu P."/>
            <person name="Wu Y."/>
            <person name="Zhang Z."/>
            <person name="Ro D.K."/>
            <person name="Shang Y."/>
            <person name="Huang S."/>
            <person name="Yan J."/>
        </authorList>
    </citation>
    <scope>NUCLEOTIDE SEQUENCE [LARGE SCALE GENOMIC DNA]</scope>
    <source>
        <strain evidence="2">Ta-2019</strain>
    </source>
</reference>
<dbReference type="EMBL" id="JAHRHJ020000010">
    <property type="protein sequence ID" value="KAH9299743.1"/>
    <property type="molecule type" value="Genomic_DNA"/>
</dbReference>
<sequence length="213" mass="24233">KLGVRPLTKYTALSFFGDRFLRALQSRATKKFRGRPLFDPSKESNLQLFALVSLWIASKIHETRPIFVGSLKSVADKHITDQHFTTRDFIDAELEFMKAIDFNLGSQSILFLRLEDLLIQFRNTAVAAKDLKPSVCLDILDIMYESEDLQAAFLSTDNVSPAAILAMAYILTVPTGWSEFPLVPWIKIVCECEEKYVKTLCERILKHVLQTST</sequence>
<dbReference type="InterPro" id="IPR006671">
    <property type="entry name" value="Cyclin_N"/>
</dbReference>
<dbReference type="AlphaFoldDB" id="A0AA38CJ81"/>
<dbReference type="Gene3D" id="1.10.472.10">
    <property type="entry name" value="Cyclin-like"/>
    <property type="match status" value="1"/>
</dbReference>
<evidence type="ECO:0000313" key="2">
    <source>
        <dbReference type="EMBL" id="KAH9299743.1"/>
    </source>
</evidence>
<dbReference type="SUPFAM" id="SSF47954">
    <property type="entry name" value="Cyclin-like"/>
    <property type="match status" value="1"/>
</dbReference>
<dbReference type="InterPro" id="IPR036915">
    <property type="entry name" value="Cyclin-like_sf"/>
</dbReference>
<dbReference type="OMA" id="EFPVLAW"/>